<sequence length="93" mass="10876">MIQVNFELAKQAYDKVLKYPYGGDIEQHEYTALRVFRWDLAQAGMPINQAIDLRLKIAGYRPITTKPSQAHRPLPNCIVEQMSRSWKNEHGYR</sequence>
<gene>
    <name evidence="1" type="ORF">C9I94_03875</name>
</gene>
<reference evidence="1 2" key="1">
    <citation type="submission" date="2018-01" db="EMBL/GenBank/DDBJ databases">
        <title>Whole genome sequencing of Histamine producing bacteria.</title>
        <authorList>
            <person name="Butler K."/>
        </authorList>
    </citation>
    <scope>NUCLEOTIDE SEQUENCE [LARGE SCALE GENOMIC DNA]</scope>
    <source>
        <strain evidence="1 2">DSM 24669</strain>
    </source>
</reference>
<organism evidence="1 2">
    <name type="scientific">Photobacterium swingsii</name>
    <dbReference type="NCBI Taxonomy" id="680026"/>
    <lineage>
        <taxon>Bacteria</taxon>
        <taxon>Pseudomonadati</taxon>
        <taxon>Pseudomonadota</taxon>
        <taxon>Gammaproteobacteria</taxon>
        <taxon>Vibrionales</taxon>
        <taxon>Vibrionaceae</taxon>
        <taxon>Photobacterium</taxon>
    </lineage>
</organism>
<dbReference type="EMBL" id="PYLZ01000001">
    <property type="protein sequence ID" value="PSW27120.1"/>
    <property type="molecule type" value="Genomic_DNA"/>
</dbReference>
<name>A0A0J8VGM0_9GAMM</name>
<comment type="caution">
    <text evidence="1">The sequence shown here is derived from an EMBL/GenBank/DDBJ whole genome shotgun (WGS) entry which is preliminary data.</text>
</comment>
<keyword evidence="2" id="KW-1185">Reference proteome</keyword>
<accession>A0A0J8VGM0</accession>
<dbReference type="Proteomes" id="UP000240481">
    <property type="component" value="Unassembled WGS sequence"/>
</dbReference>
<protein>
    <submittedName>
        <fullName evidence="1">Uncharacterized protein</fullName>
    </submittedName>
</protein>
<evidence type="ECO:0000313" key="2">
    <source>
        <dbReference type="Proteomes" id="UP000240481"/>
    </source>
</evidence>
<dbReference type="OrthoDB" id="5816083at2"/>
<evidence type="ECO:0000313" key="1">
    <source>
        <dbReference type="EMBL" id="PSW27120.1"/>
    </source>
</evidence>
<dbReference type="RefSeq" id="WP_048897236.1">
    <property type="nucleotide sequence ID" value="NZ_AP024852.1"/>
</dbReference>
<dbReference type="AlphaFoldDB" id="A0A0J8VGM0"/>
<proteinExistence type="predicted"/>